<dbReference type="Proteomes" id="UP000033804">
    <property type="component" value="Segment"/>
</dbReference>
<keyword evidence="2" id="KW-1185">Reference proteome</keyword>
<gene>
    <name evidence="1" type="ORF">Sm_phiM9_039</name>
</gene>
<evidence type="ECO:0000313" key="1">
    <source>
        <dbReference type="EMBL" id="AKE44669.1"/>
    </source>
</evidence>
<evidence type="ECO:0000313" key="2">
    <source>
        <dbReference type="Proteomes" id="UP000033804"/>
    </source>
</evidence>
<dbReference type="GeneID" id="26517721"/>
<name>A0A0F6THF8_9CAUD</name>
<reference evidence="1 2" key="1">
    <citation type="journal article" date="2015" name="J. Virol.">
        <title>Sinorhizobium meliloti Phage ?M9 Defines a New Group of T4 Superfamily Phages with Unusual Genomic Features but a Common T=16 Capsid.</title>
        <authorList>
            <person name="Johnson M.C."/>
            <person name="Tatum K.B."/>
            <person name="Lynn J.S."/>
            <person name="Brewer T.E."/>
            <person name="Lu S."/>
            <person name="Washburn B.K."/>
            <person name="Stroupe M.E."/>
            <person name="Jones K.M."/>
        </authorList>
    </citation>
    <scope>NUCLEOTIDE SEQUENCE [LARGE SCALE GENOMIC DNA]</scope>
</reference>
<proteinExistence type="predicted"/>
<reference evidence="2" key="2">
    <citation type="submission" date="2015-03" db="EMBL/GenBank/DDBJ databases">
        <title>The genome and structure of Sinorhizobium meliloti phage phiM9.</title>
        <authorList>
            <person name="Johnson M.C."/>
            <person name="Tatum K.B."/>
            <person name="Lynn J.S."/>
            <person name="Brewer T.E."/>
            <person name="Washburn B.K."/>
            <person name="Stroupe M.E."/>
            <person name="Jones K.M."/>
        </authorList>
    </citation>
    <scope>NUCLEOTIDE SEQUENCE [LARGE SCALE GENOMIC DNA]</scope>
</reference>
<organism evidence="1 2">
    <name type="scientific">Sinorhizobium phage phiM9</name>
    <dbReference type="NCBI Taxonomy" id="1636182"/>
    <lineage>
        <taxon>Viruses</taxon>
        <taxon>Duplodnaviria</taxon>
        <taxon>Heunggongvirae</taxon>
        <taxon>Uroviricota</taxon>
        <taxon>Caudoviricetes</taxon>
        <taxon>Pootjesviridae</taxon>
        <taxon>Emnonavirus</taxon>
        <taxon>Emnonavirus phiM9</taxon>
    </lineage>
</organism>
<accession>A0A0F6THF8</accession>
<protein>
    <submittedName>
        <fullName evidence="1">Uncharacterized protein</fullName>
    </submittedName>
</protein>
<sequence length="31" mass="3673">MNKFCDCKRCVKLRKTKGLVLGTRNMGFFYD</sequence>
<dbReference type="EMBL" id="KP881232">
    <property type="protein sequence ID" value="AKE44669.1"/>
    <property type="molecule type" value="Genomic_DNA"/>
</dbReference>
<dbReference type="RefSeq" id="YP_009189423.1">
    <property type="nucleotide sequence ID" value="NC_028676.1"/>
</dbReference>
<dbReference type="KEGG" id="vg:26517721"/>